<protein>
    <submittedName>
        <fullName evidence="1">Uncharacterized protein</fullName>
    </submittedName>
</protein>
<reference evidence="1" key="1">
    <citation type="submission" date="2019-10" db="EMBL/GenBank/DDBJ databases">
        <authorList>
            <consortium name="Genoscope - CEA"/>
            <person name="William W."/>
        </authorList>
    </citation>
    <scope>NUCLEOTIDE SEQUENCE [LARGE SCALE GENOMIC DNA]</scope>
    <source>
        <strain evidence="1">BBR_PRJEB10994</strain>
    </source>
</reference>
<evidence type="ECO:0000313" key="2">
    <source>
        <dbReference type="Proteomes" id="UP000182190"/>
    </source>
</evidence>
<accession>A0A7Z9BUS4</accession>
<proteinExistence type="predicted"/>
<sequence length="49" mass="5719">MHWFSLDNITLNFQIKGLIQFWKISQHFNHSCNLTLHSVKHPASAILNS</sequence>
<evidence type="ECO:0000313" key="1">
    <source>
        <dbReference type="EMBL" id="VXD18590.1"/>
    </source>
</evidence>
<organism evidence="1 2">
    <name type="scientific">Planktothrix paucivesiculata PCC 9631</name>
    <dbReference type="NCBI Taxonomy" id="671071"/>
    <lineage>
        <taxon>Bacteria</taxon>
        <taxon>Bacillati</taxon>
        <taxon>Cyanobacteriota</taxon>
        <taxon>Cyanophyceae</taxon>
        <taxon>Oscillatoriophycideae</taxon>
        <taxon>Oscillatoriales</taxon>
        <taxon>Microcoleaceae</taxon>
        <taxon>Planktothrix</taxon>
    </lineage>
</organism>
<keyword evidence="2" id="KW-1185">Reference proteome</keyword>
<name>A0A7Z9BUS4_9CYAN</name>
<gene>
    <name evidence="1" type="ORF">PL9631_400050</name>
</gene>
<dbReference type="AlphaFoldDB" id="A0A7Z9BUS4"/>
<dbReference type="EMBL" id="CZCS02000180">
    <property type="protein sequence ID" value="VXD18590.1"/>
    <property type="molecule type" value="Genomic_DNA"/>
</dbReference>
<comment type="caution">
    <text evidence="1">The sequence shown here is derived from an EMBL/GenBank/DDBJ whole genome shotgun (WGS) entry which is preliminary data.</text>
</comment>
<dbReference type="Proteomes" id="UP000182190">
    <property type="component" value="Unassembled WGS sequence"/>
</dbReference>